<evidence type="ECO:0000256" key="1">
    <source>
        <dbReference type="ARBA" id="ARBA00022801"/>
    </source>
</evidence>
<reference evidence="3 4" key="1">
    <citation type="submission" date="2020-08" db="EMBL/GenBank/DDBJ databases">
        <title>Cohnella phylogeny.</title>
        <authorList>
            <person name="Dunlap C."/>
        </authorList>
    </citation>
    <scope>NUCLEOTIDE SEQUENCE [LARGE SCALE GENOMIC DNA]</scope>
    <source>
        <strain evidence="3 4">DSM 25239</strain>
    </source>
</reference>
<dbReference type="InterPro" id="IPR003010">
    <property type="entry name" value="C-N_Hydrolase"/>
</dbReference>
<dbReference type="PROSITE" id="PS50263">
    <property type="entry name" value="CN_HYDROLASE"/>
    <property type="match status" value="1"/>
</dbReference>
<evidence type="ECO:0000313" key="3">
    <source>
        <dbReference type="EMBL" id="MBB6695636.1"/>
    </source>
</evidence>
<proteinExistence type="predicted"/>
<dbReference type="InterPro" id="IPR036526">
    <property type="entry name" value="C-N_Hydrolase_sf"/>
</dbReference>
<dbReference type="Gene3D" id="3.60.110.10">
    <property type="entry name" value="Carbon-nitrogen hydrolase"/>
    <property type="match status" value="1"/>
</dbReference>
<dbReference type="Pfam" id="PF00795">
    <property type="entry name" value="CN_hydrolase"/>
    <property type="match status" value="1"/>
</dbReference>
<protein>
    <submittedName>
        <fullName evidence="3">Carbon-nitrogen hydrolase family protein</fullName>
    </submittedName>
</protein>
<comment type="caution">
    <text evidence="3">The sequence shown here is derived from an EMBL/GenBank/DDBJ whole genome shotgun (WGS) entry which is preliminary data.</text>
</comment>
<keyword evidence="4" id="KW-1185">Reference proteome</keyword>
<dbReference type="SUPFAM" id="SSF56317">
    <property type="entry name" value="Carbon-nitrogen hydrolase"/>
    <property type="match status" value="1"/>
</dbReference>
<accession>A0A841U4U9</accession>
<evidence type="ECO:0000313" key="4">
    <source>
        <dbReference type="Proteomes" id="UP000553776"/>
    </source>
</evidence>
<dbReference type="PANTHER" id="PTHR43674">
    <property type="entry name" value="NITRILASE C965.09-RELATED"/>
    <property type="match status" value="1"/>
</dbReference>
<dbReference type="AlphaFoldDB" id="A0A841U4U9"/>
<keyword evidence="1 3" id="KW-0378">Hydrolase</keyword>
<dbReference type="CDD" id="cd07197">
    <property type="entry name" value="nitrilase"/>
    <property type="match status" value="1"/>
</dbReference>
<dbReference type="PANTHER" id="PTHR43674:SF2">
    <property type="entry name" value="BETA-UREIDOPROPIONASE"/>
    <property type="match status" value="1"/>
</dbReference>
<dbReference type="GO" id="GO:0016811">
    <property type="term" value="F:hydrolase activity, acting on carbon-nitrogen (but not peptide) bonds, in linear amides"/>
    <property type="evidence" value="ECO:0007669"/>
    <property type="project" value="UniProtKB-ARBA"/>
</dbReference>
<dbReference type="Proteomes" id="UP000553776">
    <property type="component" value="Unassembled WGS sequence"/>
</dbReference>
<sequence length="316" mass="35470">MANRVTISCLGPRPLAIEAGTPAQEATDLMIRHWRDQLEKVLPDRPDLIVLPEACDRPDPLRFPLEEQLPYFRARGNQVRDSLADVAKRHRCYIAYPALTEAADGGWLNEMQLIDREGRVVGTYRKNYPTPDESGRRSVRSGKDAPLFECDFGRVAAAICFDLNFDELRLHYAALKPDLIVFPSMYHGGLMQGYWAYSCRAHFAGAVAGGPCTIVTPLGTTAASSTNYYPFVTATVNLDCAVLHIDGNDDLFPAIKRKYGREVTIREPGYLGSVLLASESDRFRAEEIVAEFGLERIDDYFDRTRNSRMIEVEAEK</sequence>
<name>A0A841U4U9_9BACL</name>
<organism evidence="3 4">
    <name type="scientific">Cohnella xylanilytica</name>
    <dbReference type="NCBI Taxonomy" id="557555"/>
    <lineage>
        <taxon>Bacteria</taxon>
        <taxon>Bacillati</taxon>
        <taxon>Bacillota</taxon>
        <taxon>Bacilli</taxon>
        <taxon>Bacillales</taxon>
        <taxon>Paenibacillaceae</taxon>
        <taxon>Cohnella</taxon>
    </lineage>
</organism>
<dbReference type="InterPro" id="IPR050345">
    <property type="entry name" value="Aliph_Amidase/BUP"/>
</dbReference>
<dbReference type="RefSeq" id="WP_185139588.1">
    <property type="nucleotide sequence ID" value="NZ_BORM01000032.1"/>
</dbReference>
<evidence type="ECO:0000259" key="2">
    <source>
        <dbReference type="PROSITE" id="PS50263"/>
    </source>
</evidence>
<dbReference type="EMBL" id="JACJVR010000132">
    <property type="protein sequence ID" value="MBB6695636.1"/>
    <property type="molecule type" value="Genomic_DNA"/>
</dbReference>
<gene>
    <name evidence="3" type="ORF">H7B90_30015</name>
</gene>
<feature type="domain" description="CN hydrolase" evidence="2">
    <location>
        <begin position="12"/>
        <end position="238"/>
    </location>
</feature>